<dbReference type="PANTHER" id="PTHR12302:SF3">
    <property type="entry name" value="SERINE_THREONINE-PROTEIN KINASE 31"/>
    <property type="match status" value="1"/>
</dbReference>
<proteinExistence type="predicted"/>
<evidence type="ECO:0000256" key="1">
    <source>
        <dbReference type="ARBA" id="ARBA00022722"/>
    </source>
</evidence>
<dbReference type="InterPro" id="IPR016071">
    <property type="entry name" value="Staphylococal_nuclease_OB-fold"/>
</dbReference>
<keyword evidence="4" id="KW-1133">Transmembrane helix</keyword>
<gene>
    <name evidence="6" type="ORF">COV91_02010</name>
</gene>
<dbReference type="Pfam" id="PF00565">
    <property type="entry name" value="SNase"/>
    <property type="match status" value="1"/>
</dbReference>
<protein>
    <submittedName>
        <fullName evidence="6">Nuclease</fullName>
    </submittedName>
</protein>
<evidence type="ECO:0000256" key="4">
    <source>
        <dbReference type="SAM" id="Phobius"/>
    </source>
</evidence>
<dbReference type="AlphaFoldDB" id="A0A2H0KC39"/>
<evidence type="ECO:0000313" key="7">
    <source>
        <dbReference type="Proteomes" id="UP000229342"/>
    </source>
</evidence>
<organism evidence="6 7">
    <name type="scientific">Candidatus Taylorbacteria bacterium CG11_big_fil_rev_8_21_14_0_20_46_11</name>
    <dbReference type="NCBI Taxonomy" id="1975025"/>
    <lineage>
        <taxon>Bacteria</taxon>
        <taxon>Candidatus Tayloriibacteriota</taxon>
    </lineage>
</organism>
<dbReference type="EMBL" id="PCVG01000024">
    <property type="protein sequence ID" value="PIQ68828.1"/>
    <property type="molecule type" value="Genomic_DNA"/>
</dbReference>
<dbReference type="SMART" id="SM00318">
    <property type="entry name" value="SNc"/>
    <property type="match status" value="1"/>
</dbReference>
<feature type="transmembrane region" description="Helical" evidence="4">
    <location>
        <begin position="7"/>
        <end position="28"/>
    </location>
</feature>
<dbReference type="PROSITE" id="PS50830">
    <property type="entry name" value="TNASE_3"/>
    <property type="match status" value="1"/>
</dbReference>
<dbReference type="Gene3D" id="2.40.50.90">
    <property type="match status" value="1"/>
</dbReference>
<dbReference type="InterPro" id="IPR035437">
    <property type="entry name" value="SNase_OB-fold_sf"/>
</dbReference>
<name>A0A2H0KC39_9BACT</name>
<reference evidence="6 7" key="1">
    <citation type="submission" date="2017-09" db="EMBL/GenBank/DDBJ databases">
        <title>Depth-based differentiation of microbial function through sediment-hosted aquifers and enrichment of novel symbionts in the deep terrestrial subsurface.</title>
        <authorList>
            <person name="Probst A.J."/>
            <person name="Ladd B."/>
            <person name="Jarett J.K."/>
            <person name="Geller-Mcgrath D.E."/>
            <person name="Sieber C.M."/>
            <person name="Emerson J.B."/>
            <person name="Anantharaman K."/>
            <person name="Thomas B.C."/>
            <person name="Malmstrom R."/>
            <person name="Stieglmeier M."/>
            <person name="Klingl A."/>
            <person name="Woyke T."/>
            <person name="Ryan C.M."/>
            <person name="Banfield J.F."/>
        </authorList>
    </citation>
    <scope>NUCLEOTIDE SEQUENCE [LARGE SCALE GENOMIC DNA]</scope>
    <source>
        <strain evidence="6">CG11_big_fil_rev_8_21_14_0_20_46_11</strain>
    </source>
</reference>
<comment type="caution">
    <text evidence="6">The sequence shown here is derived from an EMBL/GenBank/DDBJ whole genome shotgun (WGS) entry which is preliminary data.</text>
</comment>
<keyword evidence="1" id="KW-0540">Nuclease</keyword>
<dbReference type="Proteomes" id="UP000229342">
    <property type="component" value="Unassembled WGS sequence"/>
</dbReference>
<evidence type="ECO:0000313" key="6">
    <source>
        <dbReference type="EMBL" id="PIQ68828.1"/>
    </source>
</evidence>
<dbReference type="GO" id="GO:0016787">
    <property type="term" value="F:hydrolase activity"/>
    <property type="evidence" value="ECO:0007669"/>
    <property type="project" value="UniProtKB-KW"/>
</dbReference>
<dbReference type="GO" id="GO:0004519">
    <property type="term" value="F:endonuclease activity"/>
    <property type="evidence" value="ECO:0007669"/>
    <property type="project" value="UniProtKB-KW"/>
</dbReference>
<evidence type="ECO:0000256" key="3">
    <source>
        <dbReference type="ARBA" id="ARBA00022801"/>
    </source>
</evidence>
<evidence type="ECO:0000259" key="5">
    <source>
        <dbReference type="PROSITE" id="PS50830"/>
    </source>
</evidence>
<feature type="domain" description="TNase-like" evidence="5">
    <location>
        <begin position="68"/>
        <end position="199"/>
    </location>
</feature>
<keyword evidence="2" id="KW-0255">Endonuclease</keyword>
<evidence type="ECO:0000256" key="2">
    <source>
        <dbReference type="ARBA" id="ARBA00022759"/>
    </source>
</evidence>
<keyword evidence="4" id="KW-0472">Membrane</keyword>
<keyword evidence="4" id="KW-0812">Transmembrane</keyword>
<keyword evidence="3" id="KW-0378">Hydrolase</keyword>
<dbReference type="PANTHER" id="PTHR12302">
    <property type="entry name" value="EBNA2 BINDING PROTEIN P100"/>
    <property type="match status" value="1"/>
</dbReference>
<dbReference type="SUPFAM" id="SSF50199">
    <property type="entry name" value="Staphylococcal nuclease"/>
    <property type="match status" value="1"/>
</dbReference>
<sequence>MFIPKKILYTAGIVAVLAIGVFIGSSFGKGKATQPPEQIPEQTAAVGGIGASASVVTDATSTSTESQPSELVRVNRVVDGDTIDVEIDGKIERVRYIGIDTPETVDPRKAVQCFGVEASKKNKELVEGKMVRLEKDITDRDRYKRLLRYVWLDNTLINQTLVEQGVAKSYSYPPDVRYQDRFVEAEKQAREDKLGLWTACTSATAPTAVITPSVTTQASTANPSCTIKGNISASGEKIYHLQGCGSYLKTTIDEKRGEQWFCTEAEAQSGGWRKALNCP</sequence>
<accession>A0A2H0KC39</accession>